<proteinExistence type="predicted"/>
<reference evidence="1 2" key="2">
    <citation type="journal article" date="2022" name="Mol. Ecol. Resour.">
        <title>The genomes of chicory, endive, great burdock and yacon provide insights into Asteraceae paleo-polyploidization history and plant inulin production.</title>
        <authorList>
            <person name="Fan W."/>
            <person name="Wang S."/>
            <person name="Wang H."/>
            <person name="Wang A."/>
            <person name="Jiang F."/>
            <person name="Liu H."/>
            <person name="Zhao H."/>
            <person name="Xu D."/>
            <person name="Zhang Y."/>
        </authorList>
    </citation>
    <scope>NUCLEOTIDE SEQUENCE [LARGE SCALE GENOMIC DNA]</scope>
    <source>
        <strain evidence="2">cv. Niubang</strain>
    </source>
</reference>
<gene>
    <name evidence="1" type="ORF">L6452_05815</name>
</gene>
<keyword evidence="2" id="KW-1185">Reference proteome</keyword>
<organism evidence="1 2">
    <name type="scientific">Arctium lappa</name>
    <name type="common">Greater burdock</name>
    <name type="synonym">Lappa major</name>
    <dbReference type="NCBI Taxonomy" id="4217"/>
    <lineage>
        <taxon>Eukaryota</taxon>
        <taxon>Viridiplantae</taxon>
        <taxon>Streptophyta</taxon>
        <taxon>Embryophyta</taxon>
        <taxon>Tracheophyta</taxon>
        <taxon>Spermatophyta</taxon>
        <taxon>Magnoliopsida</taxon>
        <taxon>eudicotyledons</taxon>
        <taxon>Gunneridae</taxon>
        <taxon>Pentapetalae</taxon>
        <taxon>asterids</taxon>
        <taxon>campanulids</taxon>
        <taxon>Asterales</taxon>
        <taxon>Asteraceae</taxon>
        <taxon>Carduoideae</taxon>
        <taxon>Cardueae</taxon>
        <taxon>Arctiinae</taxon>
        <taxon>Arctium</taxon>
    </lineage>
</organism>
<dbReference type="Proteomes" id="UP001055879">
    <property type="component" value="Linkage Group LG02"/>
</dbReference>
<name>A0ACB9EH01_ARCLA</name>
<evidence type="ECO:0000313" key="2">
    <source>
        <dbReference type="Proteomes" id="UP001055879"/>
    </source>
</evidence>
<evidence type="ECO:0000313" key="1">
    <source>
        <dbReference type="EMBL" id="KAI3758259.1"/>
    </source>
</evidence>
<protein>
    <submittedName>
        <fullName evidence="1">Uncharacterized protein</fullName>
    </submittedName>
</protein>
<sequence length="120" mass="12973">MVLVMVTAMPFNFTTTSSYTIATSPGDVKLVSDDEDQGSSSPTDPTTSNKHLNFFAIDSSLLFCCSSTKSMYLESPREQVYSGKGSAENKMWGKGSLELHNGRKHHCRGSGLKGRQEGSG</sequence>
<reference evidence="2" key="1">
    <citation type="journal article" date="2022" name="Mol. Ecol. Resour.">
        <title>The genomes of chicory, endive, great burdock and yacon provide insights into Asteraceae palaeo-polyploidization history and plant inulin production.</title>
        <authorList>
            <person name="Fan W."/>
            <person name="Wang S."/>
            <person name="Wang H."/>
            <person name="Wang A."/>
            <person name="Jiang F."/>
            <person name="Liu H."/>
            <person name="Zhao H."/>
            <person name="Xu D."/>
            <person name="Zhang Y."/>
        </authorList>
    </citation>
    <scope>NUCLEOTIDE SEQUENCE [LARGE SCALE GENOMIC DNA]</scope>
    <source>
        <strain evidence="2">cv. Niubang</strain>
    </source>
</reference>
<dbReference type="EMBL" id="CM042048">
    <property type="protein sequence ID" value="KAI3758259.1"/>
    <property type="molecule type" value="Genomic_DNA"/>
</dbReference>
<accession>A0ACB9EH01</accession>
<comment type="caution">
    <text evidence="1">The sequence shown here is derived from an EMBL/GenBank/DDBJ whole genome shotgun (WGS) entry which is preliminary data.</text>
</comment>